<name>U6G8S0_9EIME</name>
<reference evidence="2" key="2">
    <citation type="submission" date="2013-10" db="EMBL/GenBank/DDBJ databases">
        <authorList>
            <person name="Aslett M."/>
        </authorList>
    </citation>
    <scope>NUCLEOTIDE SEQUENCE [LARGE SCALE GENOMIC DNA]</scope>
    <source>
        <strain evidence="2">Houghton</strain>
    </source>
</reference>
<gene>
    <name evidence="2" type="ORF">EPH_0024130</name>
</gene>
<keyword evidence="3" id="KW-1185">Reference proteome</keyword>
<evidence type="ECO:0008006" key="4">
    <source>
        <dbReference type="Google" id="ProtNLM"/>
    </source>
</evidence>
<evidence type="ECO:0000256" key="1">
    <source>
        <dbReference type="SAM" id="MobiDB-lite"/>
    </source>
</evidence>
<evidence type="ECO:0000313" key="3">
    <source>
        <dbReference type="Proteomes" id="UP000018201"/>
    </source>
</evidence>
<feature type="compositionally biased region" description="Polar residues" evidence="1">
    <location>
        <begin position="1267"/>
        <end position="1282"/>
    </location>
</feature>
<feature type="compositionally biased region" description="Polar residues" evidence="1">
    <location>
        <begin position="122"/>
        <end position="136"/>
    </location>
</feature>
<sequence>MGAVQSKKHIGRFGLRGTRLASLRERRSWLVAAADPSNHCDYPPRRSYRRSSSKQRERRRRLRRAWLCYKGRLPQPAASDGQAGSSVPTPWLDRPHGRSAGFLQERPVSRDESPSGRGLTETEGSTSGAGNVNCASGQEEFRRRPWQVAAYSQKGGPLCMAYSSCLGYMEEDIIAALIHHPLPNEGLALIYRSCSALPLPVEPTLEPSADVLGYVFPGTFFKVLDMRAHVAQASYLLRLKTAEGWLTGASLHIIRLPQPTRVSAWRLGHEEAGATKLRHRVSGFVKVSAAVANRQQSWDPTSGQARLKGTSVPDSMHRAVDADEEKDGLVELEDAISTGWGAVYACRATRFLSFQECAKLSEERTSYSSLGKLISAASMHKLEEALQEATKSHLSNAGSFRVESDSFVNRAQSTNSDSSRIVTRSSIFVGGLSPLEHSFMLFRVVGAHAIPVSATPHLGSPIVGRLLRRQVFPVLDACLVSCIPSCGSLEAGDDCMIAGLGTSGPGESDNLHAMPLARLCGRKAKKNLYCFAQNRRVHLRVCTDEGWVTLDGLIERVDECEVAYDRPVLYEIVADGYLVNVRPTLEIEGQVRRTLPSATLVEVYERKINAEGLVRLRLVDGWINERRKSSGETGFLFATRAADRRTEALLRHLTAVCLLLPALCSGDHRVRVAAASWVAANAAQSAIASSALMEAVDIALVNSAIRPCTCCYCKGHHGDRVPGSSECPPCSTNSPRRRDPCLAALREVVSRVNESAEYSAGSTPRCIAGEIFSDDSRQCVTASSGSHSAKPVAAKELLLAESPVIKSPSFLGSVLPNSAHRVREDDRSNIVTSVGTRGSAAVEPSQMRGNECSTGHCHRGSCFFENVETLLTVTDNDSGGSGEGEEPAGPWISLFSLIKAASALPGEVVAQPVRCSQCSSIQEVLYELLSGQPGDAEEAGELTRSISMPCASKRAASFEYNWEKSQQQRRRSSNRTMDTKVETTGSGRILRKCRTNMIRSSLHPQSHILRSFSIVEFSMGRNLNYENARAVLSPSDVLYQFCVAAVYSSLAEHRESVPPYAVYRPPVGSFVSPSNYTSMPVGPTQQHALLQSYRPYLVMKDGKLTLGSPNRFNSVSFHQPPIFVAHLNEYFLFHGCTEERAGLIALSGFDFRRGGENGGKLFGVGTYFSPHASKADLYTRPNDFSGKATGPSPFSAVTFHISLPTLPFLPARMTQPPVGLPTASSVLTSIPTNVGTGGSSVGTPRHGTGKTCGSLRFGKGGWLASGRGSTSAARTAAGNSAPPTTPGGASKKDKEKGRFRAVCAKLTRQGSGGNTSRSKDSSVSGQALNSQKHSNLLPASLQQKIDTTGGKTQQAGTKGLHPISSTPQPITRCLLLARVCLGEVYKALSPMPDARMPPNKPDSATAKLAYDSVMAECRTRGGVVDGVEFVVFERAQALPEFVITYSHAAHCQCAECHRQAPQ</sequence>
<accession>U6G8S0</accession>
<dbReference type="Gene3D" id="3.90.228.10">
    <property type="match status" value="2"/>
</dbReference>
<dbReference type="GO" id="GO:0005634">
    <property type="term" value="C:nucleus"/>
    <property type="evidence" value="ECO:0007669"/>
    <property type="project" value="TreeGrafter"/>
</dbReference>
<feature type="region of interest" description="Disordered" evidence="1">
    <location>
        <begin position="75"/>
        <end position="137"/>
    </location>
</feature>
<organism evidence="2 3">
    <name type="scientific">Eimeria praecox</name>
    <dbReference type="NCBI Taxonomy" id="51316"/>
    <lineage>
        <taxon>Eukaryota</taxon>
        <taxon>Sar</taxon>
        <taxon>Alveolata</taxon>
        <taxon>Apicomplexa</taxon>
        <taxon>Conoidasida</taxon>
        <taxon>Coccidia</taxon>
        <taxon>Eucoccidiorida</taxon>
        <taxon>Eimeriorina</taxon>
        <taxon>Eimeriidae</taxon>
        <taxon>Eimeria</taxon>
    </lineage>
</organism>
<feature type="compositionally biased region" description="Polar residues" evidence="1">
    <location>
        <begin position="1321"/>
        <end position="1334"/>
    </location>
</feature>
<dbReference type="PANTHER" id="PTHR45740:SF2">
    <property type="entry name" value="POLY [ADP-RIBOSE] POLYMERASE"/>
    <property type="match status" value="1"/>
</dbReference>
<feature type="region of interest" description="Disordered" evidence="1">
    <location>
        <begin position="963"/>
        <end position="986"/>
    </location>
</feature>
<dbReference type="GO" id="GO:0003950">
    <property type="term" value="F:NAD+ poly-ADP-ribosyltransferase activity"/>
    <property type="evidence" value="ECO:0007669"/>
    <property type="project" value="TreeGrafter"/>
</dbReference>
<dbReference type="GO" id="GO:1990404">
    <property type="term" value="F:NAD+-protein mono-ADP-ribosyltransferase activity"/>
    <property type="evidence" value="ECO:0007669"/>
    <property type="project" value="TreeGrafter"/>
</dbReference>
<dbReference type="InterPro" id="IPR051712">
    <property type="entry name" value="ARTD-AVP"/>
</dbReference>
<dbReference type="SUPFAM" id="SSF56399">
    <property type="entry name" value="ADP-ribosylation"/>
    <property type="match status" value="2"/>
</dbReference>
<reference evidence="2" key="1">
    <citation type="submission" date="2013-10" db="EMBL/GenBank/DDBJ databases">
        <title>Genomic analysis of the causative agents of coccidiosis in chickens.</title>
        <authorList>
            <person name="Reid A.J."/>
            <person name="Blake D."/>
            <person name="Billington K."/>
            <person name="Browne H."/>
            <person name="Dunn M."/>
            <person name="Hung S."/>
            <person name="Kawahara F."/>
            <person name="Miranda-Saavedra D."/>
            <person name="Mourier T."/>
            <person name="Nagra H."/>
            <person name="Otto T.D."/>
            <person name="Rawlings N."/>
            <person name="Sanchez A."/>
            <person name="Sanders M."/>
            <person name="Subramaniam C."/>
            <person name="Tay Y."/>
            <person name="Dear P."/>
            <person name="Doerig C."/>
            <person name="Gruber A."/>
            <person name="Parkinson J."/>
            <person name="Shirley M."/>
            <person name="Wan K.L."/>
            <person name="Berriman M."/>
            <person name="Tomley F."/>
            <person name="Pain A."/>
        </authorList>
    </citation>
    <scope>NUCLEOTIDE SEQUENCE [LARGE SCALE GENOMIC DNA]</scope>
    <source>
        <strain evidence="2">Houghton</strain>
    </source>
</reference>
<dbReference type="VEuPathDB" id="ToxoDB:EPH_0024130"/>
<dbReference type="PANTHER" id="PTHR45740">
    <property type="entry name" value="POLY [ADP-RIBOSE] POLYMERASE"/>
    <property type="match status" value="1"/>
</dbReference>
<protein>
    <recommendedName>
        <fullName evidence="4">PARP catalytic domain-containing protein</fullName>
    </recommendedName>
</protein>
<proteinExistence type="predicted"/>
<evidence type="ECO:0000313" key="2">
    <source>
        <dbReference type="EMBL" id="CDI75738.1"/>
    </source>
</evidence>
<feature type="region of interest" description="Disordered" evidence="1">
    <location>
        <begin position="1235"/>
        <end position="1336"/>
    </location>
</feature>
<dbReference type="OrthoDB" id="9514740at2759"/>
<dbReference type="EMBL" id="HG691099">
    <property type="protein sequence ID" value="CDI75738.1"/>
    <property type="molecule type" value="Genomic_DNA"/>
</dbReference>
<dbReference type="Proteomes" id="UP000018201">
    <property type="component" value="Unassembled WGS sequence"/>
</dbReference>